<dbReference type="SUPFAM" id="SSF51735">
    <property type="entry name" value="NAD(P)-binding Rossmann-fold domains"/>
    <property type="match status" value="1"/>
</dbReference>
<keyword evidence="2" id="KW-0560">Oxidoreductase</keyword>
<dbReference type="InterPro" id="IPR002347">
    <property type="entry name" value="SDR_fam"/>
</dbReference>
<dbReference type="PANTHER" id="PTHR43180:SF28">
    <property type="entry name" value="NAD(P)-BINDING ROSSMANN-FOLD SUPERFAMILY PROTEIN"/>
    <property type="match status" value="1"/>
</dbReference>
<dbReference type="PRINTS" id="PR00081">
    <property type="entry name" value="GDHRDH"/>
</dbReference>
<dbReference type="GO" id="GO:0016491">
    <property type="term" value="F:oxidoreductase activity"/>
    <property type="evidence" value="ECO:0007669"/>
    <property type="project" value="UniProtKB-KW"/>
</dbReference>
<sequence>MVTRPNDELHGRVAIVTGGASGIGRGVAERFVAEGAKVVIADVQDELGEALAEQCGPNALFHHTDVGDQEQMRRLVDVAVERFGALDVMVNNAGISSPLRRGLFTEDLEEFDRVMRVNLLSVMAGTRDAGRYMSEHGGGSIINLSSIGGIQAGGGVPVYRASKAAILHFTKCAAIELAHYDIRVNCIAPGNIPTPILQSSATGEDRERLEKFEARIRAQMRNDRPLKREGTPDDVAEAALYLATDRSRYVTGIVLPVEGGTIAGKIIPRKAEPGATVNGAQT</sequence>
<evidence type="ECO:0000256" key="1">
    <source>
        <dbReference type="ARBA" id="ARBA00006484"/>
    </source>
</evidence>
<comment type="similarity">
    <text evidence="1">Belongs to the short-chain dehydrogenases/reductases (SDR) family.</text>
</comment>
<dbReference type="InterPro" id="IPR036291">
    <property type="entry name" value="NAD(P)-bd_dom_sf"/>
</dbReference>
<accession>A0A5Q5BN36</accession>
<dbReference type="GO" id="GO:0008202">
    <property type="term" value="P:steroid metabolic process"/>
    <property type="evidence" value="ECO:0007669"/>
    <property type="project" value="UniProtKB-KW"/>
</dbReference>
<dbReference type="Gene3D" id="3.40.50.720">
    <property type="entry name" value="NAD(P)-binding Rossmann-like Domain"/>
    <property type="match status" value="1"/>
</dbReference>
<dbReference type="FunFam" id="3.40.50.720:FF:000084">
    <property type="entry name" value="Short-chain dehydrogenase reductase"/>
    <property type="match status" value="1"/>
</dbReference>
<evidence type="ECO:0000313" key="6">
    <source>
        <dbReference type="EMBL" id="ABG09876.1"/>
    </source>
</evidence>
<evidence type="ECO:0000256" key="3">
    <source>
        <dbReference type="ARBA" id="ARBA00023027"/>
    </source>
</evidence>
<organism evidence="6">
    <name type="scientific">Mycobacterium sp. (strain MCS)</name>
    <dbReference type="NCBI Taxonomy" id="164756"/>
    <lineage>
        <taxon>Bacteria</taxon>
        <taxon>Bacillati</taxon>
        <taxon>Actinomycetota</taxon>
        <taxon>Actinomycetes</taxon>
        <taxon>Mycobacteriales</taxon>
        <taxon>Mycobacteriaceae</taxon>
        <taxon>Mycobacterium</taxon>
    </lineage>
</organism>
<reference evidence="6" key="1">
    <citation type="submission" date="2006-06" db="EMBL/GenBank/DDBJ databases">
        <title>Complete sequence of chromosome of Mycobacterium sp. MCS.</title>
        <authorList>
            <consortium name="US DOE Joint Genome Institute"/>
            <person name="Copeland A."/>
            <person name="Lucas S."/>
            <person name="Lapidus A."/>
            <person name="Barry K."/>
            <person name="Detter J.C."/>
            <person name="Glavina del Rio T."/>
            <person name="Hammon N."/>
            <person name="Israni S."/>
            <person name="Dalin E."/>
            <person name="Tice H."/>
            <person name="Pitluck S."/>
            <person name="Martinez M."/>
            <person name="Schmutz J."/>
            <person name="Larimer F."/>
            <person name="Land M."/>
            <person name="Hauser L."/>
            <person name="Kyrpides N."/>
            <person name="Kim E."/>
            <person name="Miller C.D."/>
            <person name="Hughes J.E."/>
            <person name="Anderson A.J."/>
            <person name="Sims R.C."/>
            <person name="Richardson P."/>
        </authorList>
    </citation>
    <scope>NUCLEOTIDE SEQUENCE [LARGE SCALE GENOMIC DNA]</scope>
    <source>
        <strain evidence="6">MCS</strain>
    </source>
</reference>
<evidence type="ECO:0000256" key="5">
    <source>
        <dbReference type="ARBA" id="ARBA00023221"/>
    </source>
</evidence>
<evidence type="ECO:0000256" key="4">
    <source>
        <dbReference type="ARBA" id="ARBA00023098"/>
    </source>
</evidence>
<evidence type="ECO:0000256" key="2">
    <source>
        <dbReference type="ARBA" id="ARBA00023002"/>
    </source>
</evidence>
<dbReference type="EMBL" id="CP000384">
    <property type="protein sequence ID" value="ABG09876.1"/>
    <property type="molecule type" value="Genomic_DNA"/>
</dbReference>
<dbReference type="Pfam" id="PF13561">
    <property type="entry name" value="adh_short_C2"/>
    <property type="match status" value="1"/>
</dbReference>
<keyword evidence="3" id="KW-0520">NAD</keyword>
<dbReference type="KEGG" id="mmc:Mmcs_3770"/>
<name>A0A5Q5BN36_MYCSS</name>
<dbReference type="NCBIfam" id="NF005559">
    <property type="entry name" value="PRK07231.1"/>
    <property type="match status" value="1"/>
</dbReference>
<protein>
    <submittedName>
        <fullName evidence="6">Short-chain dehydrogenase/reductase SDR</fullName>
    </submittedName>
</protein>
<keyword evidence="4" id="KW-0443">Lipid metabolism</keyword>
<dbReference type="AlphaFoldDB" id="A0A5Q5BN36"/>
<gene>
    <name evidence="6" type="ordered locus">Mmcs_3770</name>
</gene>
<proteinExistence type="inferred from homology"/>
<keyword evidence="5" id="KW-0753">Steroid metabolism</keyword>
<dbReference type="PANTHER" id="PTHR43180">
    <property type="entry name" value="3-OXOACYL-(ACYL-CARRIER-PROTEIN) REDUCTASE (AFU_ORTHOLOGUE AFUA_6G11210)"/>
    <property type="match status" value="1"/>
</dbReference>
<dbReference type="PRINTS" id="PR00080">
    <property type="entry name" value="SDRFAMILY"/>
</dbReference>